<organism evidence="1 2">
    <name type="scientific">Ephemerocybe angulata</name>
    <dbReference type="NCBI Taxonomy" id="980116"/>
    <lineage>
        <taxon>Eukaryota</taxon>
        <taxon>Fungi</taxon>
        <taxon>Dikarya</taxon>
        <taxon>Basidiomycota</taxon>
        <taxon>Agaricomycotina</taxon>
        <taxon>Agaricomycetes</taxon>
        <taxon>Agaricomycetidae</taxon>
        <taxon>Agaricales</taxon>
        <taxon>Agaricineae</taxon>
        <taxon>Psathyrellaceae</taxon>
        <taxon>Ephemerocybe</taxon>
    </lineage>
</organism>
<dbReference type="EMBL" id="JAACJK010000110">
    <property type="protein sequence ID" value="KAF5332460.1"/>
    <property type="molecule type" value="Genomic_DNA"/>
</dbReference>
<dbReference type="OrthoDB" id="508204at2759"/>
<accession>A0A8H5BZR7</accession>
<gene>
    <name evidence="1" type="ORF">D9611_005350</name>
</gene>
<keyword evidence="2" id="KW-1185">Reference proteome</keyword>
<sequence>MLSDTPATLVPIPVEKLVPGNSESPQMGMREAANRGLDLRLKQRQPSRCGRAVEEFPYFRVPPWPTSPSLSAAPLSLSPSGRQVDHDACSSSRLVQVVDALAASYAGSRRHGASYLGNTMVVSIERASMVMTPTPRDILQALESSGERRPPG</sequence>
<comment type="caution">
    <text evidence="1">The sequence shown here is derived from an EMBL/GenBank/DDBJ whole genome shotgun (WGS) entry which is preliminary data.</text>
</comment>
<reference evidence="1 2" key="1">
    <citation type="journal article" date="2020" name="ISME J.">
        <title>Uncovering the hidden diversity of litter-decomposition mechanisms in mushroom-forming fungi.</title>
        <authorList>
            <person name="Floudas D."/>
            <person name="Bentzer J."/>
            <person name="Ahren D."/>
            <person name="Johansson T."/>
            <person name="Persson P."/>
            <person name="Tunlid A."/>
        </authorList>
    </citation>
    <scope>NUCLEOTIDE SEQUENCE [LARGE SCALE GENOMIC DNA]</scope>
    <source>
        <strain evidence="1 2">CBS 175.51</strain>
    </source>
</reference>
<dbReference type="AlphaFoldDB" id="A0A8H5BZR7"/>
<protein>
    <submittedName>
        <fullName evidence="1">Uncharacterized protein</fullName>
    </submittedName>
</protein>
<evidence type="ECO:0000313" key="2">
    <source>
        <dbReference type="Proteomes" id="UP000541558"/>
    </source>
</evidence>
<evidence type="ECO:0000313" key="1">
    <source>
        <dbReference type="EMBL" id="KAF5332460.1"/>
    </source>
</evidence>
<dbReference type="Proteomes" id="UP000541558">
    <property type="component" value="Unassembled WGS sequence"/>
</dbReference>
<name>A0A8H5BZR7_9AGAR</name>
<proteinExistence type="predicted"/>